<keyword evidence="5" id="KW-0131">Cell cycle</keyword>
<accession>A0A1G1XWR7</accession>
<evidence type="ECO:0000256" key="1">
    <source>
        <dbReference type="ARBA" id="ARBA00022475"/>
    </source>
</evidence>
<organism evidence="6 7">
    <name type="scientific">Candidatus Buchananbacteria bacterium RIFCSPHIGHO2_01_FULL_39_14</name>
    <dbReference type="NCBI Taxonomy" id="1797532"/>
    <lineage>
        <taxon>Bacteria</taxon>
        <taxon>Candidatus Buchananiibacteriota</taxon>
    </lineage>
</organism>
<evidence type="ECO:0000256" key="4">
    <source>
        <dbReference type="ARBA" id="ARBA00022989"/>
    </source>
</evidence>
<dbReference type="EMBL" id="MHIB01000016">
    <property type="protein sequence ID" value="OGY44452.1"/>
    <property type="molecule type" value="Genomic_DNA"/>
</dbReference>
<keyword evidence="2" id="KW-0132">Cell division</keyword>
<dbReference type="GO" id="GO:0005886">
    <property type="term" value="C:plasma membrane"/>
    <property type="evidence" value="ECO:0007669"/>
    <property type="project" value="TreeGrafter"/>
</dbReference>
<proteinExistence type="predicted"/>
<evidence type="ECO:0008006" key="8">
    <source>
        <dbReference type="Google" id="ProtNLM"/>
    </source>
</evidence>
<dbReference type="PANTHER" id="PTHR37820:SF1">
    <property type="entry name" value="CELL DIVISION PROTEIN FTSQ"/>
    <property type="match status" value="1"/>
</dbReference>
<dbReference type="PANTHER" id="PTHR37820">
    <property type="entry name" value="CELL DIVISION PROTEIN DIVIB"/>
    <property type="match status" value="1"/>
</dbReference>
<evidence type="ECO:0000256" key="2">
    <source>
        <dbReference type="ARBA" id="ARBA00022618"/>
    </source>
</evidence>
<dbReference type="GO" id="GO:0051301">
    <property type="term" value="P:cell division"/>
    <property type="evidence" value="ECO:0007669"/>
    <property type="project" value="UniProtKB-KW"/>
</dbReference>
<sequence>MRRDYQKKSYFNPYFPQRRKKKAKKKWLLVLILMVLFFLGVFSFSRLPDWQIKNIEVFGTEFINQDDIQNLILHQLEKKRFFIFSQKNILFFSKWQAMVVLNKNYLFEDLEIDKKYFDTLRIKIKEKVSTLIWISGENKYYLDLTGKVIKAVENNDLIIKKTSGETQVIRPALTLGQYPIIYDQSQAPVKIGQNAINQDLVEYLVALHKEADLSPDFEVSYYEFLKSDFSEVNLVTRDGWQAKFLTNDNPKNQIHLLTRILLEKVKDPKKLQYIDLRLGEKVFLK</sequence>
<dbReference type="STRING" id="1797532.A2729_02200"/>
<keyword evidence="3" id="KW-0812">Transmembrane</keyword>
<gene>
    <name evidence="6" type="ORF">A2729_02200</name>
</gene>
<evidence type="ECO:0000313" key="6">
    <source>
        <dbReference type="EMBL" id="OGY44452.1"/>
    </source>
</evidence>
<name>A0A1G1XWR7_9BACT</name>
<keyword evidence="4" id="KW-1133">Transmembrane helix</keyword>
<evidence type="ECO:0000256" key="3">
    <source>
        <dbReference type="ARBA" id="ARBA00022692"/>
    </source>
</evidence>
<protein>
    <recommendedName>
        <fullName evidence="8">POTRA domain-containing protein</fullName>
    </recommendedName>
</protein>
<keyword evidence="4" id="KW-0472">Membrane</keyword>
<evidence type="ECO:0000256" key="5">
    <source>
        <dbReference type="ARBA" id="ARBA00023306"/>
    </source>
</evidence>
<reference evidence="6 7" key="1">
    <citation type="journal article" date="2016" name="Nat. Commun.">
        <title>Thousands of microbial genomes shed light on interconnected biogeochemical processes in an aquifer system.</title>
        <authorList>
            <person name="Anantharaman K."/>
            <person name="Brown C.T."/>
            <person name="Hug L.A."/>
            <person name="Sharon I."/>
            <person name="Castelle C.J."/>
            <person name="Probst A.J."/>
            <person name="Thomas B.C."/>
            <person name="Singh A."/>
            <person name="Wilkins M.J."/>
            <person name="Karaoz U."/>
            <person name="Brodie E.L."/>
            <person name="Williams K.H."/>
            <person name="Hubbard S.S."/>
            <person name="Banfield J.F."/>
        </authorList>
    </citation>
    <scope>NUCLEOTIDE SEQUENCE [LARGE SCALE GENOMIC DNA]</scope>
</reference>
<dbReference type="InterPro" id="IPR050487">
    <property type="entry name" value="FtsQ_DivIB"/>
</dbReference>
<dbReference type="Proteomes" id="UP000178930">
    <property type="component" value="Unassembled WGS sequence"/>
</dbReference>
<dbReference type="AlphaFoldDB" id="A0A1G1XWR7"/>
<keyword evidence="1" id="KW-1003">Cell membrane</keyword>
<comment type="caution">
    <text evidence="6">The sequence shown here is derived from an EMBL/GenBank/DDBJ whole genome shotgun (WGS) entry which is preliminary data.</text>
</comment>
<evidence type="ECO:0000313" key="7">
    <source>
        <dbReference type="Proteomes" id="UP000178930"/>
    </source>
</evidence>